<feature type="compositionally biased region" description="Basic and acidic residues" evidence="1">
    <location>
        <begin position="257"/>
        <end position="289"/>
    </location>
</feature>
<dbReference type="EMBL" id="BSXT01001337">
    <property type="protein sequence ID" value="GMF41470.1"/>
    <property type="molecule type" value="Genomic_DNA"/>
</dbReference>
<feature type="region of interest" description="Disordered" evidence="1">
    <location>
        <begin position="18"/>
        <end position="43"/>
    </location>
</feature>
<accession>A0A9W6XMH3</accession>
<reference evidence="2" key="1">
    <citation type="submission" date="2023-04" db="EMBL/GenBank/DDBJ databases">
        <title>Phytophthora fragariaefolia NBRC 109709.</title>
        <authorList>
            <person name="Ichikawa N."/>
            <person name="Sato H."/>
            <person name="Tonouchi N."/>
        </authorList>
    </citation>
    <scope>NUCLEOTIDE SEQUENCE</scope>
    <source>
        <strain evidence="2">NBRC 109709</strain>
    </source>
</reference>
<evidence type="ECO:0000313" key="2">
    <source>
        <dbReference type="EMBL" id="GMF41470.1"/>
    </source>
</evidence>
<keyword evidence="3" id="KW-1185">Reference proteome</keyword>
<dbReference type="OrthoDB" id="129349at2759"/>
<comment type="caution">
    <text evidence="2">The sequence shown here is derived from an EMBL/GenBank/DDBJ whole genome shotgun (WGS) entry which is preliminary data.</text>
</comment>
<dbReference type="Proteomes" id="UP001165121">
    <property type="component" value="Unassembled WGS sequence"/>
</dbReference>
<proteinExistence type="predicted"/>
<organism evidence="2 3">
    <name type="scientific">Phytophthora fragariaefolia</name>
    <dbReference type="NCBI Taxonomy" id="1490495"/>
    <lineage>
        <taxon>Eukaryota</taxon>
        <taxon>Sar</taxon>
        <taxon>Stramenopiles</taxon>
        <taxon>Oomycota</taxon>
        <taxon>Peronosporomycetes</taxon>
        <taxon>Peronosporales</taxon>
        <taxon>Peronosporaceae</taxon>
        <taxon>Phytophthora</taxon>
    </lineage>
</organism>
<feature type="region of interest" description="Disordered" evidence="1">
    <location>
        <begin position="257"/>
        <end position="290"/>
    </location>
</feature>
<evidence type="ECO:0000256" key="1">
    <source>
        <dbReference type="SAM" id="MobiDB-lite"/>
    </source>
</evidence>
<protein>
    <submittedName>
        <fullName evidence="2">Unnamed protein product</fullName>
    </submittedName>
</protein>
<evidence type="ECO:0000313" key="3">
    <source>
        <dbReference type="Proteomes" id="UP001165121"/>
    </source>
</evidence>
<dbReference type="AlphaFoldDB" id="A0A9W6XMH3"/>
<sequence length="303" mass="33963">MPPNIKKAEEIKISINDKANVIEQDDEADVEERPTEPDLCFDVDPDERFYGDGEGVQLAANTTAGGAANEGSFGTDESVAHESIGPSCSSNLGEFKELLASPLTLTANSSQILQQQSARVLSAKPTSTPSRTIRIVWEVRTSLRFGGRYVSKHPKEAPPMLLATFRDTIGIKRGNEDDKETQETSFAKAQRIRAMRTTTALKAKLTVLETSASSMGGSLLEMLILLREENERKAEERRVIEERRCHEDFIAQKARLRAEKAEAEERRRQEKIERDERARRDREEARPHTQELVMLIGALTKKS</sequence>
<name>A0A9W6XMH3_9STRA</name>
<dbReference type="PANTHER" id="PTHR34409:SF1">
    <property type="entry name" value="MYB-LIKE DOMAIN-CONTAINING PROTEIN"/>
    <property type="match status" value="1"/>
</dbReference>
<gene>
    <name evidence="2" type="ORF">Pfra01_001315300</name>
</gene>
<dbReference type="PANTHER" id="PTHR34409">
    <property type="entry name" value="SET DOMAIN-CONTAINING PROTEIN"/>
    <property type="match status" value="1"/>
</dbReference>